<evidence type="ECO:0000256" key="1">
    <source>
        <dbReference type="PROSITE-ProRule" id="PRU00047"/>
    </source>
</evidence>
<dbReference type="Gene3D" id="4.10.60.10">
    <property type="entry name" value="Zinc finger, CCHC-type"/>
    <property type="match status" value="1"/>
</dbReference>
<dbReference type="SUPFAM" id="SSF54928">
    <property type="entry name" value="RNA-binding domain, RBD"/>
    <property type="match status" value="1"/>
</dbReference>
<dbReference type="Pfam" id="PF00098">
    <property type="entry name" value="zf-CCHC"/>
    <property type="match status" value="1"/>
</dbReference>
<dbReference type="PROSITE" id="PS50102">
    <property type="entry name" value="RRM"/>
    <property type="match status" value="1"/>
</dbReference>
<dbReference type="OrthoDB" id="5970at2759"/>
<dbReference type="EMBL" id="MRZV01000840">
    <property type="protein sequence ID" value="PIK43582.1"/>
    <property type="molecule type" value="Genomic_DNA"/>
</dbReference>
<dbReference type="PANTHER" id="PTHR23147">
    <property type="entry name" value="SERINE/ARGININE RICH SPLICING FACTOR"/>
    <property type="match status" value="1"/>
</dbReference>
<dbReference type="GO" id="GO:0003723">
    <property type="term" value="F:RNA binding"/>
    <property type="evidence" value="ECO:0007669"/>
    <property type="project" value="UniProtKB-UniRule"/>
</dbReference>
<comment type="caution">
    <text evidence="5">The sequence shown here is derived from an EMBL/GenBank/DDBJ whole genome shotgun (WGS) entry which is preliminary data.</text>
</comment>
<dbReference type="PROSITE" id="PS50158">
    <property type="entry name" value="ZF_CCHC"/>
    <property type="match status" value="1"/>
</dbReference>
<proteinExistence type="predicted"/>
<dbReference type="Gene3D" id="3.30.70.330">
    <property type="match status" value="1"/>
</dbReference>
<dbReference type="InterPro" id="IPR012677">
    <property type="entry name" value="Nucleotide-bd_a/b_plait_sf"/>
</dbReference>
<evidence type="ECO:0000313" key="6">
    <source>
        <dbReference type="Proteomes" id="UP000230750"/>
    </source>
</evidence>
<sequence>MKIWDEFEKFGTLRNVWVARNPPGFAFVEFKDHNDAADAVENLDQKIICKRRVRVQLSSGESRKGGGSRSRGQLCYECGRPGHLARECKGRRGRGRYPGKRYSRLVKASIQLWYFNLICISSSRVNLSFFLPPWISLYKLQSSRKDTSIGWSRHGHGHMSARGHHLVPGPGLLLHVVAAVDPDPVRPTKVPAEVTTRTSSIVVGFFFTNFLTGENITEWLLWTFS</sequence>
<dbReference type="InterPro" id="IPR001878">
    <property type="entry name" value="Znf_CCHC"/>
</dbReference>
<dbReference type="GO" id="GO:0008270">
    <property type="term" value="F:zinc ion binding"/>
    <property type="evidence" value="ECO:0007669"/>
    <property type="project" value="UniProtKB-KW"/>
</dbReference>
<dbReference type="InterPro" id="IPR000504">
    <property type="entry name" value="RRM_dom"/>
</dbReference>
<dbReference type="STRING" id="307972.A0A2G8K6I3"/>
<keyword evidence="1" id="KW-0863">Zinc-finger</keyword>
<accession>A0A2G8K6I3</accession>
<organism evidence="5 6">
    <name type="scientific">Stichopus japonicus</name>
    <name type="common">Sea cucumber</name>
    <dbReference type="NCBI Taxonomy" id="307972"/>
    <lineage>
        <taxon>Eukaryota</taxon>
        <taxon>Metazoa</taxon>
        <taxon>Echinodermata</taxon>
        <taxon>Eleutherozoa</taxon>
        <taxon>Echinozoa</taxon>
        <taxon>Holothuroidea</taxon>
        <taxon>Aspidochirotacea</taxon>
        <taxon>Aspidochirotida</taxon>
        <taxon>Stichopodidae</taxon>
        <taxon>Apostichopus</taxon>
    </lineage>
</organism>
<name>A0A2G8K6I3_STIJA</name>
<keyword evidence="1" id="KW-0479">Metal-binding</keyword>
<evidence type="ECO:0000259" key="4">
    <source>
        <dbReference type="PROSITE" id="PS50158"/>
    </source>
</evidence>
<reference evidence="5 6" key="1">
    <citation type="journal article" date="2017" name="PLoS Biol.">
        <title>The sea cucumber genome provides insights into morphological evolution and visceral regeneration.</title>
        <authorList>
            <person name="Zhang X."/>
            <person name="Sun L."/>
            <person name="Yuan J."/>
            <person name="Sun Y."/>
            <person name="Gao Y."/>
            <person name="Zhang L."/>
            <person name="Li S."/>
            <person name="Dai H."/>
            <person name="Hamel J.F."/>
            <person name="Liu C."/>
            <person name="Yu Y."/>
            <person name="Liu S."/>
            <person name="Lin W."/>
            <person name="Guo K."/>
            <person name="Jin S."/>
            <person name="Xu P."/>
            <person name="Storey K.B."/>
            <person name="Huan P."/>
            <person name="Zhang T."/>
            <person name="Zhou Y."/>
            <person name="Zhang J."/>
            <person name="Lin C."/>
            <person name="Li X."/>
            <person name="Xing L."/>
            <person name="Huo D."/>
            <person name="Sun M."/>
            <person name="Wang L."/>
            <person name="Mercier A."/>
            <person name="Li F."/>
            <person name="Yang H."/>
            <person name="Xiang J."/>
        </authorList>
    </citation>
    <scope>NUCLEOTIDE SEQUENCE [LARGE SCALE GENOMIC DNA]</scope>
    <source>
        <strain evidence="5">Shaxun</strain>
        <tissue evidence="5">Muscle</tissue>
    </source>
</reference>
<dbReference type="InterPro" id="IPR035979">
    <property type="entry name" value="RBD_domain_sf"/>
</dbReference>
<feature type="domain" description="CCHC-type" evidence="4">
    <location>
        <begin position="75"/>
        <end position="89"/>
    </location>
</feature>
<keyword evidence="2" id="KW-0694">RNA-binding</keyword>
<protein>
    <submittedName>
        <fullName evidence="5">Serine/arginine-rich splicing factor 7</fullName>
    </submittedName>
</protein>
<dbReference type="SMART" id="SM00343">
    <property type="entry name" value="ZnF_C2HC"/>
    <property type="match status" value="1"/>
</dbReference>
<gene>
    <name evidence="5" type="ORF">BSL78_19554</name>
</gene>
<keyword evidence="1" id="KW-0862">Zinc</keyword>
<evidence type="ECO:0000256" key="2">
    <source>
        <dbReference type="PROSITE-ProRule" id="PRU00176"/>
    </source>
</evidence>
<dbReference type="Pfam" id="PF00076">
    <property type="entry name" value="RRM_1"/>
    <property type="match status" value="1"/>
</dbReference>
<evidence type="ECO:0000313" key="5">
    <source>
        <dbReference type="EMBL" id="PIK43582.1"/>
    </source>
</evidence>
<dbReference type="InterPro" id="IPR050907">
    <property type="entry name" value="SRSF"/>
</dbReference>
<dbReference type="SMART" id="SM00360">
    <property type="entry name" value="RRM"/>
    <property type="match status" value="1"/>
</dbReference>
<dbReference type="AlphaFoldDB" id="A0A2G8K6I3"/>
<evidence type="ECO:0000259" key="3">
    <source>
        <dbReference type="PROSITE" id="PS50102"/>
    </source>
</evidence>
<dbReference type="Proteomes" id="UP000230750">
    <property type="component" value="Unassembled WGS sequence"/>
</dbReference>
<feature type="domain" description="RRM" evidence="3">
    <location>
        <begin position="1"/>
        <end position="60"/>
    </location>
</feature>
<keyword evidence="6" id="KW-1185">Reference proteome</keyword>